<sequence>MSLEKDLNNNRNDFIEKSKKFIYNVAANICKKKLQWENDDELSVALIAFNKACESYVEDKGNFFGYSKVLIKNAIIDHFRKSTNNPYLIFSTEDNQLEYIDAKNSMTSYELEQENIKRGEEIKLFNDELKKYGLSFEVLAESSPTHRDTRDKLLNLAFNCANQPSILEYVHKYKMLPVKQICLLTNSNRKLIEKWRRYILALILIFSNKEYVYIRSYLNIKVGEGNEY</sequence>
<comment type="subcellular location">
    <subcellularLocation>
        <location evidence="6">Cytoplasm</location>
    </subcellularLocation>
</comment>
<evidence type="ECO:0000256" key="3">
    <source>
        <dbReference type="ARBA" id="ARBA00023082"/>
    </source>
</evidence>
<accession>A0A162TET2</accession>
<dbReference type="PIRSF" id="PIRSF038953">
    <property type="entry name" value="SigI"/>
    <property type="match status" value="1"/>
</dbReference>
<evidence type="ECO:0000256" key="5">
    <source>
        <dbReference type="ARBA" id="ARBA00023163"/>
    </source>
</evidence>
<gene>
    <name evidence="8" type="primary">sigI_1</name>
    <name evidence="6" type="synonym">sigI</name>
    <name evidence="8" type="ORF">CLMAG_23680</name>
</gene>
<protein>
    <recommendedName>
        <fullName evidence="6">RNA polymerase sigma factor SigI</fullName>
    </recommendedName>
</protein>
<evidence type="ECO:0000259" key="7">
    <source>
        <dbReference type="Pfam" id="PF04542"/>
    </source>
</evidence>
<name>A0A162TET2_9CLOT</name>
<comment type="caution">
    <text evidence="8">The sequence shown here is derived from an EMBL/GenBank/DDBJ whole genome shotgun (WGS) entry which is preliminary data.</text>
</comment>
<dbReference type="GO" id="GO:0003677">
    <property type="term" value="F:DNA binding"/>
    <property type="evidence" value="ECO:0007669"/>
    <property type="project" value="UniProtKB-UniRule"/>
</dbReference>
<keyword evidence="3 6" id="KW-0731">Sigma factor</keyword>
<feature type="domain" description="RNA polymerase sigma-70 region 2" evidence="7">
    <location>
        <begin position="15"/>
        <end position="82"/>
    </location>
</feature>
<evidence type="ECO:0000313" key="9">
    <source>
        <dbReference type="Proteomes" id="UP000076603"/>
    </source>
</evidence>
<dbReference type="GO" id="GO:0006352">
    <property type="term" value="P:DNA-templated transcription initiation"/>
    <property type="evidence" value="ECO:0007669"/>
    <property type="project" value="UniProtKB-UniRule"/>
</dbReference>
<dbReference type="Proteomes" id="UP000076603">
    <property type="component" value="Unassembled WGS sequence"/>
</dbReference>
<feature type="short sequence motif" description="Polymerase core binding" evidence="6">
    <location>
        <begin position="40"/>
        <end position="53"/>
    </location>
</feature>
<dbReference type="InterPro" id="IPR014244">
    <property type="entry name" value="RNA_pol_sigma-I"/>
</dbReference>
<keyword evidence="2 6" id="KW-0805">Transcription regulation</keyword>
<dbReference type="Gene3D" id="1.10.1740.10">
    <property type="match status" value="1"/>
</dbReference>
<keyword evidence="5 6" id="KW-0804">Transcription</keyword>
<evidence type="ECO:0000256" key="4">
    <source>
        <dbReference type="ARBA" id="ARBA00023125"/>
    </source>
</evidence>
<evidence type="ECO:0000256" key="2">
    <source>
        <dbReference type="ARBA" id="ARBA00023015"/>
    </source>
</evidence>
<dbReference type="OrthoDB" id="3190733at2"/>
<proteinExistence type="inferred from homology"/>
<dbReference type="PATRIC" id="fig|1121326.3.peg.2365"/>
<keyword evidence="4 6" id="KW-0238">DNA-binding</keyword>
<dbReference type="RefSeq" id="WP_066622111.1">
    <property type="nucleotide sequence ID" value="NZ_FQXL01000036.1"/>
</dbReference>
<dbReference type="SUPFAM" id="SSF88946">
    <property type="entry name" value="Sigma2 domain of RNA polymerase sigma factors"/>
    <property type="match status" value="1"/>
</dbReference>
<dbReference type="STRING" id="1121326.CLMAG_23680"/>
<keyword evidence="9" id="KW-1185">Reference proteome</keyword>
<comment type="activity regulation">
    <text evidence="6">Negatively regulated by the anti-sigma-I factor RsgI.</text>
</comment>
<dbReference type="Pfam" id="PF04542">
    <property type="entry name" value="Sigma70_r2"/>
    <property type="match status" value="1"/>
</dbReference>
<comment type="subunit">
    <text evidence="6">Interacts with RsgI.</text>
</comment>
<dbReference type="InterPro" id="IPR013325">
    <property type="entry name" value="RNA_pol_sigma_r2"/>
</dbReference>
<comment type="similarity">
    <text evidence="6">Belongs to the sigma-70 factor family. SigI subfamily.</text>
</comment>
<reference evidence="8 9" key="1">
    <citation type="submission" date="2016-04" db="EMBL/GenBank/DDBJ databases">
        <title>Genome sequence of Clostridium magnum DSM 2767.</title>
        <authorList>
            <person name="Poehlein A."/>
            <person name="Uhlig R."/>
            <person name="Fischer R."/>
            <person name="Bahl H."/>
            <person name="Daniel R."/>
        </authorList>
    </citation>
    <scope>NUCLEOTIDE SEQUENCE [LARGE SCALE GENOMIC DNA]</scope>
    <source>
        <strain evidence="8 9">DSM 2767</strain>
    </source>
</reference>
<evidence type="ECO:0000256" key="6">
    <source>
        <dbReference type="HAMAP-Rule" id="MF_02064"/>
    </source>
</evidence>
<evidence type="ECO:0000313" key="8">
    <source>
        <dbReference type="EMBL" id="KZL92554.1"/>
    </source>
</evidence>
<keyword evidence="1 6" id="KW-0963">Cytoplasm</keyword>
<dbReference type="AlphaFoldDB" id="A0A162TET2"/>
<dbReference type="InterPro" id="IPR007627">
    <property type="entry name" value="RNA_pol_sigma70_r2"/>
</dbReference>
<dbReference type="GO" id="GO:0005737">
    <property type="term" value="C:cytoplasm"/>
    <property type="evidence" value="ECO:0007669"/>
    <property type="project" value="UniProtKB-SubCell"/>
</dbReference>
<feature type="DNA-binding region" description="H-T-H motif" evidence="6">
    <location>
        <begin position="178"/>
        <end position="197"/>
    </location>
</feature>
<comment type="function">
    <text evidence="6">Sigma factors are initiation factors that promote the attachment of RNA polymerase to specific initiation sites and are then released.</text>
</comment>
<dbReference type="GO" id="GO:0016987">
    <property type="term" value="F:sigma factor activity"/>
    <property type="evidence" value="ECO:0007669"/>
    <property type="project" value="UniProtKB-UniRule"/>
</dbReference>
<organism evidence="8 9">
    <name type="scientific">Clostridium magnum DSM 2767</name>
    <dbReference type="NCBI Taxonomy" id="1121326"/>
    <lineage>
        <taxon>Bacteria</taxon>
        <taxon>Bacillati</taxon>
        <taxon>Bacillota</taxon>
        <taxon>Clostridia</taxon>
        <taxon>Eubacteriales</taxon>
        <taxon>Clostridiaceae</taxon>
        <taxon>Clostridium</taxon>
    </lineage>
</organism>
<keyword evidence="6" id="KW-0346">Stress response</keyword>
<evidence type="ECO:0000256" key="1">
    <source>
        <dbReference type="ARBA" id="ARBA00022490"/>
    </source>
</evidence>
<dbReference type="EMBL" id="LWAE01000002">
    <property type="protein sequence ID" value="KZL92554.1"/>
    <property type="molecule type" value="Genomic_DNA"/>
</dbReference>
<dbReference type="HAMAP" id="MF_02064">
    <property type="entry name" value="Sigma70_SigI"/>
    <property type="match status" value="1"/>
</dbReference>